<gene>
    <name evidence="1" type="ORF">HMPREF9138_01309</name>
</gene>
<proteinExistence type="predicted"/>
<comment type="caution">
    <text evidence="1">The sequence shown here is derived from an EMBL/GenBank/DDBJ whole genome shotgun (WGS) entry which is preliminary data.</text>
</comment>
<sequence length="55" mass="6590">MDNQRVTNRLVKDALLHCKRRPFTHQKMPFCNAKGHLLLPQRAHIKNRKGFFITY</sequence>
<evidence type="ECO:0000313" key="1">
    <source>
        <dbReference type="EMBL" id="EHG16147.1"/>
    </source>
</evidence>
<keyword evidence="2" id="KW-1185">Reference proteome</keyword>
<reference evidence="1 2" key="1">
    <citation type="submission" date="2011-10" db="EMBL/GenBank/DDBJ databases">
        <title>The Genome Sequence of Prevotella histicola F0411.</title>
        <authorList>
            <consortium name="The Broad Institute Genome Sequencing Platform"/>
            <person name="Earl A."/>
            <person name="Ward D."/>
            <person name="Feldgarden M."/>
            <person name="Gevers D."/>
            <person name="Izard J."/>
            <person name="Ganesan A."/>
            <person name="Blanton J.M."/>
            <person name="Baranova O.V."/>
            <person name="Tanner A.C."/>
            <person name="Mathney J.M.J."/>
            <person name="Dewhirst F.E."/>
            <person name="Young S.K."/>
            <person name="Zeng Q."/>
            <person name="Gargeya S."/>
            <person name="Fitzgerald M."/>
            <person name="Haas B."/>
            <person name="Abouelleil A."/>
            <person name="Alvarado L."/>
            <person name="Arachchi H.M."/>
            <person name="Berlin A."/>
            <person name="Brown A."/>
            <person name="Chapman S.B."/>
            <person name="Chen Z."/>
            <person name="Dunbar C."/>
            <person name="Freedman E."/>
            <person name="Gearin G."/>
            <person name="Gellesch M."/>
            <person name="Goldberg J."/>
            <person name="Griggs A."/>
            <person name="Gujja S."/>
            <person name="Heiman D."/>
            <person name="Howarth C."/>
            <person name="Larson L."/>
            <person name="Lui A."/>
            <person name="MacDonald P.J.P."/>
            <person name="Montmayeur A."/>
            <person name="Murphy C."/>
            <person name="Neiman D."/>
            <person name="Pearson M."/>
            <person name="Priest M."/>
            <person name="Roberts A."/>
            <person name="Saif S."/>
            <person name="Shea T."/>
            <person name="Shenoy N."/>
            <person name="Sisk P."/>
            <person name="Stolte C."/>
            <person name="Sykes S."/>
            <person name="Wortman J."/>
            <person name="Nusbaum C."/>
            <person name="Birren B."/>
        </authorList>
    </citation>
    <scope>NUCLEOTIDE SEQUENCE [LARGE SCALE GENOMIC DNA]</scope>
    <source>
        <strain evidence="1 2">F0411</strain>
    </source>
</reference>
<dbReference type="HOGENOM" id="CLU_3028481_0_0_10"/>
<accession>G6AGW3</accession>
<dbReference type="STRING" id="857291.HMPREF9138_01309"/>
<dbReference type="Proteomes" id="UP000004597">
    <property type="component" value="Unassembled WGS sequence"/>
</dbReference>
<protein>
    <submittedName>
        <fullName evidence="1">Uncharacterized protein</fullName>
    </submittedName>
</protein>
<organism evidence="1 2">
    <name type="scientific">Prevotella histicola F0411</name>
    <dbReference type="NCBI Taxonomy" id="857291"/>
    <lineage>
        <taxon>Bacteria</taxon>
        <taxon>Pseudomonadati</taxon>
        <taxon>Bacteroidota</taxon>
        <taxon>Bacteroidia</taxon>
        <taxon>Bacteroidales</taxon>
        <taxon>Prevotellaceae</taxon>
        <taxon>Prevotella</taxon>
    </lineage>
</organism>
<evidence type="ECO:0000313" key="2">
    <source>
        <dbReference type="Proteomes" id="UP000004597"/>
    </source>
</evidence>
<dbReference type="AlphaFoldDB" id="G6AGW3"/>
<dbReference type="EMBL" id="AFXP01000010">
    <property type="protein sequence ID" value="EHG16147.1"/>
    <property type="molecule type" value="Genomic_DNA"/>
</dbReference>
<name>G6AGW3_9BACT</name>